<comment type="caution">
    <text evidence="3">The sequence shown here is derived from an EMBL/GenBank/DDBJ whole genome shotgun (WGS) entry which is preliminary data.</text>
</comment>
<dbReference type="InterPro" id="IPR008538">
    <property type="entry name" value="Uma2"/>
</dbReference>
<dbReference type="PANTHER" id="PTHR33352:SF2">
    <property type="entry name" value="SLL0995 PROTEIN"/>
    <property type="match status" value="1"/>
</dbReference>
<keyword evidence="3" id="KW-0255">Endonuclease</keyword>
<evidence type="ECO:0000313" key="3">
    <source>
        <dbReference type="EMBL" id="MBA2225997.1"/>
    </source>
</evidence>
<dbReference type="SUPFAM" id="SSF52980">
    <property type="entry name" value="Restriction endonuclease-like"/>
    <property type="match status" value="1"/>
</dbReference>
<protein>
    <submittedName>
        <fullName evidence="3">Uma2 family endonuclease</fullName>
    </submittedName>
</protein>
<evidence type="ECO:0000259" key="2">
    <source>
        <dbReference type="Pfam" id="PF05685"/>
    </source>
</evidence>
<dbReference type="InterPro" id="IPR011335">
    <property type="entry name" value="Restrct_endonuc-II-like"/>
</dbReference>
<reference evidence="3 4" key="1">
    <citation type="submission" date="2020-07" db="EMBL/GenBank/DDBJ databases">
        <title>Thermogemmata thermophila gen. nov., sp. nov., a novel moderate thermophilic planctomycete from a Kamchatka hot spring.</title>
        <authorList>
            <person name="Elcheninov A.G."/>
            <person name="Podosokorskaya O.A."/>
            <person name="Kovaleva O.L."/>
            <person name="Novikov A."/>
            <person name="Bonch-Osmolovskaya E.A."/>
            <person name="Toshchakov S.V."/>
            <person name="Kublanov I.V."/>
        </authorList>
    </citation>
    <scope>NUCLEOTIDE SEQUENCE [LARGE SCALE GENOMIC DNA]</scope>
    <source>
        <strain evidence="3 4">2918</strain>
    </source>
</reference>
<feature type="compositionally biased region" description="Pro residues" evidence="1">
    <location>
        <begin position="33"/>
        <end position="45"/>
    </location>
</feature>
<accession>A0A7V9ABQ7</accession>
<dbReference type="PANTHER" id="PTHR33352">
    <property type="entry name" value="SLR1095 PROTEIN"/>
    <property type="match status" value="1"/>
</dbReference>
<dbReference type="InterPro" id="IPR012296">
    <property type="entry name" value="Nuclease_put_TT1808"/>
</dbReference>
<proteinExistence type="predicted"/>
<keyword evidence="3" id="KW-0378">Hydrolase</keyword>
<dbReference type="Proteomes" id="UP000542342">
    <property type="component" value="Unassembled WGS sequence"/>
</dbReference>
<keyword evidence="3" id="KW-0540">Nuclease</keyword>
<sequence length="291" mass="33862">MSAPEDTDNIGAKPCPTPESDRSITTPTVLPSGSPPRPTPTPAGPREPDPFYPESDGIQYRWIVTIKENLDYLYRNDPNVFVAADNFIYPVRGDPSIRQAPDISVVFGRPKGDRPSYKVWEEDNIFPQVIFEIWSPSNREGDMARKRAFYRRYGAEEYYVYDPETHTLEIWLQNTGTDFREIMEPRSFISPRLGIRFELTPGEELRLYHPDGQPFLSVAELWQLREQLALAWETEKQRAEAEKQRAEAEKQRAEAERQRAEAEKQRAEAAERELQRLREWLRQKGLSTEEM</sequence>
<dbReference type="CDD" id="cd06503">
    <property type="entry name" value="ATP-synt_Fo_b"/>
    <property type="match status" value="1"/>
</dbReference>
<dbReference type="GO" id="GO:0004519">
    <property type="term" value="F:endonuclease activity"/>
    <property type="evidence" value="ECO:0007669"/>
    <property type="project" value="UniProtKB-KW"/>
</dbReference>
<keyword evidence="4" id="KW-1185">Reference proteome</keyword>
<gene>
    <name evidence="3" type="ORF">H0921_07465</name>
</gene>
<dbReference type="RefSeq" id="WP_194537440.1">
    <property type="nucleotide sequence ID" value="NZ_JACEFB010000004.1"/>
</dbReference>
<feature type="region of interest" description="Disordered" evidence="1">
    <location>
        <begin position="1"/>
        <end position="53"/>
    </location>
</feature>
<dbReference type="CDD" id="cd06260">
    <property type="entry name" value="DUF820-like"/>
    <property type="match status" value="1"/>
</dbReference>
<evidence type="ECO:0000256" key="1">
    <source>
        <dbReference type="SAM" id="MobiDB-lite"/>
    </source>
</evidence>
<dbReference type="EMBL" id="JACEFB010000004">
    <property type="protein sequence ID" value="MBA2225997.1"/>
    <property type="molecule type" value="Genomic_DNA"/>
</dbReference>
<organism evidence="3 4">
    <name type="scientific">Thermogemmata fonticola</name>
    <dbReference type="NCBI Taxonomy" id="2755323"/>
    <lineage>
        <taxon>Bacteria</taxon>
        <taxon>Pseudomonadati</taxon>
        <taxon>Planctomycetota</taxon>
        <taxon>Planctomycetia</taxon>
        <taxon>Gemmatales</taxon>
        <taxon>Gemmataceae</taxon>
        <taxon>Thermogemmata</taxon>
    </lineage>
</organism>
<evidence type="ECO:0000313" key="4">
    <source>
        <dbReference type="Proteomes" id="UP000542342"/>
    </source>
</evidence>
<name>A0A7V9ABQ7_9BACT</name>
<feature type="domain" description="Putative restriction endonuclease" evidence="2">
    <location>
        <begin position="79"/>
        <end position="176"/>
    </location>
</feature>
<dbReference type="Pfam" id="PF05685">
    <property type="entry name" value="Uma2"/>
    <property type="match status" value="1"/>
</dbReference>
<dbReference type="Gene3D" id="3.90.1570.10">
    <property type="entry name" value="tt1808, chain A"/>
    <property type="match status" value="1"/>
</dbReference>
<feature type="region of interest" description="Disordered" evidence="1">
    <location>
        <begin position="239"/>
        <end position="268"/>
    </location>
</feature>
<dbReference type="AlphaFoldDB" id="A0A7V9ABQ7"/>